<evidence type="ECO:0000313" key="4">
    <source>
        <dbReference type="Proteomes" id="UP000192257"/>
    </source>
</evidence>
<dbReference type="GeneID" id="39981471"/>
<organism evidence="3 4">
    <name type="scientific">Trypanosoma theileri</name>
    <dbReference type="NCBI Taxonomy" id="67003"/>
    <lineage>
        <taxon>Eukaryota</taxon>
        <taxon>Discoba</taxon>
        <taxon>Euglenozoa</taxon>
        <taxon>Kinetoplastea</taxon>
        <taxon>Metakinetoplastina</taxon>
        <taxon>Trypanosomatida</taxon>
        <taxon>Trypanosomatidae</taxon>
        <taxon>Trypanosoma</taxon>
    </lineage>
</organism>
<gene>
    <name evidence="3" type="ORF">TM35_000023730</name>
</gene>
<evidence type="ECO:0000256" key="2">
    <source>
        <dbReference type="SAM" id="SignalP"/>
    </source>
</evidence>
<evidence type="ECO:0008006" key="5">
    <source>
        <dbReference type="Google" id="ProtNLM"/>
    </source>
</evidence>
<dbReference type="EMBL" id="NBCO01000002">
    <property type="protein sequence ID" value="ORC93047.1"/>
    <property type="molecule type" value="Genomic_DNA"/>
</dbReference>
<protein>
    <recommendedName>
        <fullName evidence="5">Surface protein TolT</fullName>
    </recommendedName>
</protein>
<name>A0A1X0P7X7_9TRYP</name>
<feature type="chain" id="PRO_5012507246" description="Surface protein TolT" evidence="2">
    <location>
        <begin position="25"/>
        <end position="278"/>
    </location>
</feature>
<keyword evidence="2" id="KW-0732">Signal</keyword>
<dbReference type="Proteomes" id="UP000192257">
    <property type="component" value="Unassembled WGS sequence"/>
</dbReference>
<evidence type="ECO:0000256" key="1">
    <source>
        <dbReference type="SAM" id="MobiDB-lite"/>
    </source>
</evidence>
<feature type="region of interest" description="Disordered" evidence="1">
    <location>
        <begin position="179"/>
        <end position="221"/>
    </location>
</feature>
<accession>A0A1X0P7X7</accession>
<evidence type="ECO:0000313" key="3">
    <source>
        <dbReference type="EMBL" id="ORC93047.1"/>
    </source>
</evidence>
<sequence length="278" mass="29757">MSMLSCRVLCLLAIVLCCVGVAHAAASSYEELVKEAREKVKETLRLNAECAKATNAATEAAHAAQLFALEIGKKLETIAANPDDVNKTKSKGRELIEKATQAAGEAEKVRDQTTAIKTAAVTAAVLFEDVFVEAEQAADNAEKAVHDANNAIDNAKLHAERVEKVLKDLDAEVVAAAEKKKEKQVESQTQEQTNETSLGEQRGHTEGNQADQKQEKQKQHYRSTVTINIRGDNLDALLNGAANNSGMALNDGSSSPALLRVPLLLLLLLSVLGCMAVC</sequence>
<comment type="caution">
    <text evidence="3">The sequence shown here is derived from an EMBL/GenBank/DDBJ whole genome shotgun (WGS) entry which is preliminary data.</text>
</comment>
<reference evidence="3 4" key="1">
    <citation type="submission" date="2017-03" db="EMBL/GenBank/DDBJ databases">
        <title>An alternative strategy for trypanosome survival in the mammalian bloodstream revealed through genome and transcriptome analysis of the ubiquitous bovine parasite Trypanosoma (Megatrypanum) theileri.</title>
        <authorList>
            <person name="Kelly S."/>
            <person name="Ivens A."/>
            <person name="Mott A."/>
            <person name="O'Neill E."/>
            <person name="Emms D."/>
            <person name="Macleod O."/>
            <person name="Voorheis P."/>
            <person name="Matthews J."/>
            <person name="Matthews K."/>
            <person name="Carrington M."/>
        </authorList>
    </citation>
    <scope>NUCLEOTIDE SEQUENCE [LARGE SCALE GENOMIC DNA]</scope>
    <source>
        <strain evidence="3">Edinburgh</strain>
    </source>
</reference>
<dbReference type="RefSeq" id="XP_028887113.1">
    <property type="nucleotide sequence ID" value="XM_029021691.1"/>
</dbReference>
<keyword evidence="4" id="KW-1185">Reference proteome</keyword>
<feature type="signal peptide" evidence="2">
    <location>
        <begin position="1"/>
        <end position="24"/>
    </location>
</feature>
<dbReference type="AlphaFoldDB" id="A0A1X0P7X7"/>
<proteinExistence type="predicted"/>
<dbReference type="VEuPathDB" id="TriTrypDB:TM35_000023730"/>